<dbReference type="Gene3D" id="3.30.70.330">
    <property type="match status" value="3"/>
</dbReference>
<dbReference type="SUPFAM" id="SSF57756">
    <property type="entry name" value="Retrovirus zinc finger-like domains"/>
    <property type="match status" value="1"/>
</dbReference>
<dbReference type="VEuPathDB" id="TriTrypDB:Tc_MARK_9688"/>
<dbReference type="GO" id="GO:0005634">
    <property type="term" value="C:nucleus"/>
    <property type="evidence" value="ECO:0007669"/>
    <property type="project" value="TreeGrafter"/>
</dbReference>
<keyword evidence="1 3" id="KW-0694">RNA-binding</keyword>
<keyword evidence="2" id="KW-0479">Metal-binding</keyword>
<comment type="caution">
    <text evidence="7">The sequence shown here is derived from an EMBL/GenBank/DDBJ whole genome shotgun (WGS) entry which is preliminary data.</text>
</comment>
<dbReference type="InterPro" id="IPR001878">
    <property type="entry name" value="Znf_CCHC"/>
</dbReference>
<dbReference type="Pfam" id="PF00098">
    <property type="entry name" value="zf-CCHC"/>
    <property type="match status" value="1"/>
</dbReference>
<dbReference type="VEuPathDB" id="TriTrypDB:TCSYLVIO_000443"/>
<keyword evidence="2" id="KW-0862">Zinc</keyword>
<evidence type="ECO:0000259" key="6">
    <source>
        <dbReference type="PROSITE" id="PS50158"/>
    </source>
</evidence>
<dbReference type="VEuPathDB" id="TriTrypDB:TcCL_ESM07036"/>
<dbReference type="Proteomes" id="UP000246078">
    <property type="component" value="Unassembled WGS sequence"/>
</dbReference>
<dbReference type="SMART" id="SM00343">
    <property type="entry name" value="ZnF_C2HC"/>
    <property type="match status" value="2"/>
</dbReference>
<dbReference type="PANTHER" id="PTHR48025:SF1">
    <property type="entry name" value="RRM DOMAIN-CONTAINING PROTEIN"/>
    <property type="match status" value="1"/>
</dbReference>
<evidence type="ECO:0000256" key="1">
    <source>
        <dbReference type="ARBA" id="ARBA00022884"/>
    </source>
</evidence>
<dbReference type="PROSITE" id="PS50158">
    <property type="entry name" value="ZF_CCHC"/>
    <property type="match status" value="2"/>
</dbReference>
<dbReference type="VEuPathDB" id="TriTrypDB:TcYC6_0076220"/>
<feature type="domain" description="CCHC-type" evidence="6">
    <location>
        <begin position="272"/>
        <end position="287"/>
    </location>
</feature>
<dbReference type="VEuPathDB" id="TriTrypDB:C4B63_9g235"/>
<dbReference type="AlphaFoldDB" id="A0A2V2W4F7"/>
<dbReference type="SUPFAM" id="SSF54928">
    <property type="entry name" value="RNA-binding domain, RBD"/>
    <property type="match status" value="3"/>
</dbReference>
<dbReference type="VEuPathDB" id="TriTrypDB:TcCLB.511621.50"/>
<dbReference type="VEuPathDB" id="TriTrypDB:BCY84_02948"/>
<evidence type="ECO:0000259" key="5">
    <source>
        <dbReference type="PROSITE" id="PS50102"/>
    </source>
</evidence>
<dbReference type="SMR" id="A0A2V2W4F7"/>
<dbReference type="VEuPathDB" id="TriTrypDB:ECC02_004389"/>
<feature type="compositionally biased region" description="Basic and acidic residues" evidence="4">
    <location>
        <begin position="364"/>
        <end position="381"/>
    </location>
</feature>
<organism evidence="7 8">
    <name type="scientific">Trypanosoma cruzi</name>
    <dbReference type="NCBI Taxonomy" id="5693"/>
    <lineage>
        <taxon>Eukaryota</taxon>
        <taxon>Discoba</taxon>
        <taxon>Euglenozoa</taxon>
        <taxon>Kinetoplastea</taxon>
        <taxon>Metakinetoplastina</taxon>
        <taxon>Trypanosomatida</taxon>
        <taxon>Trypanosomatidae</taxon>
        <taxon>Trypanosoma</taxon>
        <taxon>Schizotrypanum</taxon>
    </lineage>
</organism>
<feature type="domain" description="RRM" evidence="5">
    <location>
        <begin position="199"/>
        <end position="270"/>
    </location>
</feature>
<protein>
    <submittedName>
        <fullName evidence="7">Putative RNA-binding protein</fullName>
    </submittedName>
</protein>
<feature type="region of interest" description="Disordered" evidence="4">
    <location>
        <begin position="304"/>
        <end position="327"/>
    </location>
</feature>
<dbReference type="Gene3D" id="4.10.60.10">
    <property type="entry name" value="Zinc finger, CCHC-type"/>
    <property type="match status" value="1"/>
</dbReference>
<feature type="region of interest" description="Disordered" evidence="4">
    <location>
        <begin position="73"/>
        <end position="114"/>
    </location>
</feature>
<dbReference type="InterPro" id="IPR050502">
    <property type="entry name" value="Euk_RNA-bind_prot"/>
</dbReference>
<evidence type="ECO:0000313" key="7">
    <source>
        <dbReference type="EMBL" id="PWV02997.1"/>
    </source>
</evidence>
<feature type="region of interest" description="Disordered" evidence="4">
    <location>
        <begin position="364"/>
        <end position="419"/>
    </location>
</feature>
<dbReference type="InterPro" id="IPR012677">
    <property type="entry name" value="Nucleotide-bd_a/b_plait_sf"/>
</dbReference>
<dbReference type="VEuPathDB" id="TriTrypDB:C3747_181g20"/>
<dbReference type="EMBL" id="PRFC01000181">
    <property type="protein sequence ID" value="PWV02997.1"/>
    <property type="molecule type" value="Genomic_DNA"/>
</dbReference>
<dbReference type="SMART" id="SM00360">
    <property type="entry name" value="RRM"/>
    <property type="match status" value="3"/>
</dbReference>
<dbReference type="CDD" id="cd00590">
    <property type="entry name" value="RRM_SF"/>
    <property type="match status" value="3"/>
</dbReference>
<proteinExistence type="predicted"/>
<dbReference type="InterPro" id="IPR035979">
    <property type="entry name" value="RBD_domain_sf"/>
</dbReference>
<gene>
    <name evidence="7" type="ORF">C3747_181g20</name>
</gene>
<dbReference type="VEuPathDB" id="TriTrypDB:TcG_04575"/>
<evidence type="ECO:0000256" key="4">
    <source>
        <dbReference type="SAM" id="MobiDB-lite"/>
    </source>
</evidence>
<feature type="domain" description="RRM" evidence="5">
    <location>
        <begin position="3"/>
        <end position="73"/>
    </location>
</feature>
<dbReference type="PANTHER" id="PTHR48025">
    <property type="entry name" value="OS02G0815200 PROTEIN"/>
    <property type="match status" value="1"/>
</dbReference>
<dbReference type="Pfam" id="PF00076">
    <property type="entry name" value="RRM_1"/>
    <property type="match status" value="3"/>
</dbReference>
<evidence type="ECO:0000256" key="2">
    <source>
        <dbReference type="PROSITE-ProRule" id="PRU00047"/>
    </source>
</evidence>
<evidence type="ECO:0000256" key="3">
    <source>
        <dbReference type="PROSITE-ProRule" id="PRU00176"/>
    </source>
</evidence>
<dbReference type="VEuPathDB" id="TriTrypDB:TcBrA4_0100560"/>
<keyword evidence="2" id="KW-0863">Zinc-finger</keyword>
<dbReference type="OMA" id="DNDERNG"/>
<feature type="compositionally biased region" description="Basic residues" evidence="4">
    <location>
        <begin position="382"/>
        <end position="397"/>
    </location>
</feature>
<dbReference type="OrthoDB" id="79941at2759"/>
<reference evidence="7 8" key="1">
    <citation type="journal article" date="2018" name="Microb. Genom.">
        <title>Expanding an expanded genome: long-read sequencing of Trypanosoma cruzi.</title>
        <authorList>
            <person name="Berna L."/>
            <person name="Rodriguez M."/>
            <person name="Chiribao M.L."/>
            <person name="Parodi-Talice A."/>
            <person name="Pita S."/>
            <person name="Rijo G."/>
            <person name="Alvarez-Valin F."/>
            <person name="Robello C."/>
        </authorList>
    </citation>
    <scope>NUCLEOTIDE SEQUENCE [LARGE SCALE GENOMIC DNA]</scope>
    <source>
        <strain evidence="7 8">TCC</strain>
    </source>
</reference>
<dbReference type="PROSITE" id="PS50102">
    <property type="entry name" value="RRM"/>
    <property type="match status" value="3"/>
</dbReference>
<feature type="domain" description="RRM" evidence="5">
    <location>
        <begin position="119"/>
        <end position="190"/>
    </location>
</feature>
<dbReference type="InterPro" id="IPR036875">
    <property type="entry name" value="Znf_CCHC_sf"/>
</dbReference>
<dbReference type="InterPro" id="IPR000504">
    <property type="entry name" value="RRM_dom"/>
</dbReference>
<name>A0A2V2W4F7_TRYCR</name>
<accession>A0A2V2W4F7</accession>
<feature type="compositionally biased region" description="Basic and acidic residues" evidence="4">
    <location>
        <begin position="398"/>
        <end position="410"/>
    </location>
</feature>
<feature type="domain" description="CCHC-type" evidence="6">
    <location>
        <begin position="293"/>
        <end position="308"/>
    </location>
</feature>
<dbReference type="GO" id="GO:0008270">
    <property type="term" value="F:zinc ion binding"/>
    <property type="evidence" value="ECO:0007669"/>
    <property type="project" value="UniProtKB-KW"/>
</dbReference>
<dbReference type="GO" id="GO:0003729">
    <property type="term" value="F:mRNA binding"/>
    <property type="evidence" value="ECO:0007669"/>
    <property type="project" value="TreeGrafter"/>
</dbReference>
<sequence length="419" mass="49635">MSYTIQVRGLPEDTREDAVRDFFSRVGDVTHCTLERNAATLSFENEEDFNEALNMDGMEFENGAFIQVEKKRHENDSYHGRSDNNMDDNQKNGATDGERGGDGRDASPRDNRKRFREEFKVAVRNIAENTTEQQLRELFEPLGTIADLFLEPRRRYAFVGFDNTDSLEAALQMTGRELNGVAIEVEKKRTGPRENVLPTKVVVKGMPPNTNEDDLRAFFLSAGEPVDIFIHEKKHFAFVGFPNEETCVAALRLHGTELNGSRVDVERRQRQRCFKCDREGHVALQCRAVEPYCRNCGRNGHLSRDCRSGPRDNRRNQNDRREFVRRDYNDRRDYGDRRDYNDRRDYGDRREFVDRRDFNDRRDVDRREDRRRARSRSDSYERHRRRHSHSRSRSPKRFARERDRDRDRSRSRSPPRRRY</sequence>
<dbReference type="VEuPathDB" id="TriTrypDB:TcCLB.509317.60"/>
<evidence type="ECO:0000313" key="8">
    <source>
        <dbReference type="Proteomes" id="UP000246078"/>
    </source>
</evidence>
<dbReference type="VEuPathDB" id="TriTrypDB:TCDM_05498"/>